<dbReference type="EMBL" id="CAJOBP010104760">
    <property type="protein sequence ID" value="CAF4985888.1"/>
    <property type="molecule type" value="Genomic_DNA"/>
</dbReference>
<protein>
    <submittedName>
        <fullName evidence="1">Uncharacterized protein</fullName>
    </submittedName>
</protein>
<feature type="non-terminal residue" evidence="1">
    <location>
        <position position="34"/>
    </location>
</feature>
<proteinExistence type="predicted"/>
<reference evidence="1" key="1">
    <citation type="submission" date="2021-02" db="EMBL/GenBank/DDBJ databases">
        <authorList>
            <person name="Nowell W R."/>
        </authorList>
    </citation>
    <scope>NUCLEOTIDE SEQUENCE</scope>
</reference>
<comment type="caution">
    <text evidence="1">The sequence shown here is derived from an EMBL/GenBank/DDBJ whole genome shotgun (WGS) entry which is preliminary data.</text>
</comment>
<organism evidence="1 2">
    <name type="scientific">Rotaria socialis</name>
    <dbReference type="NCBI Taxonomy" id="392032"/>
    <lineage>
        <taxon>Eukaryota</taxon>
        <taxon>Metazoa</taxon>
        <taxon>Spiralia</taxon>
        <taxon>Gnathifera</taxon>
        <taxon>Rotifera</taxon>
        <taxon>Eurotatoria</taxon>
        <taxon>Bdelloidea</taxon>
        <taxon>Philodinida</taxon>
        <taxon>Philodinidae</taxon>
        <taxon>Rotaria</taxon>
    </lineage>
</organism>
<name>A0A821ZLE8_9BILA</name>
<accession>A0A821ZLE8</accession>
<evidence type="ECO:0000313" key="2">
    <source>
        <dbReference type="Proteomes" id="UP000663873"/>
    </source>
</evidence>
<dbReference type="Proteomes" id="UP000663873">
    <property type="component" value="Unassembled WGS sequence"/>
</dbReference>
<sequence>MQVDLKRDYDNKYIEIREASKRLQEQSEHHITLE</sequence>
<keyword evidence="2" id="KW-1185">Reference proteome</keyword>
<evidence type="ECO:0000313" key="1">
    <source>
        <dbReference type="EMBL" id="CAF4985888.1"/>
    </source>
</evidence>
<dbReference type="AlphaFoldDB" id="A0A821ZLE8"/>
<gene>
    <name evidence="1" type="ORF">UJA718_LOCUS49560</name>
</gene>